<evidence type="ECO:0000313" key="2">
    <source>
        <dbReference type="Proteomes" id="UP001279734"/>
    </source>
</evidence>
<keyword evidence="2" id="KW-1185">Reference proteome</keyword>
<evidence type="ECO:0000313" key="1">
    <source>
        <dbReference type="EMBL" id="GMG99414.1"/>
    </source>
</evidence>
<comment type="caution">
    <text evidence="1">The sequence shown here is derived from an EMBL/GenBank/DDBJ whole genome shotgun (WGS) entry which is preliminary data.</text>
</comment>
<dbReference type="EMBL" id="BSYO01000001">
    <property type="protein sequence ID" value="GMG99414.1"/>
    <property type="molecule type" value="Genomic_DNA"/>
</dbReference>
<reference evidence="1" key="1">
    <citation type="submission" date="2023-05" db="EMBL/GenBank/DDBJ databases">
        <title>Nepenthes gracilis genome sequencing.</title>
        <authorList>
            <person name="Fukushima K."/>
        </authorList>
    </citation>
    <scope>NUCLEOTIDE SEQUENCE</scope>
    <source>
        <strain evidence="1">SING2019-196</strain>
    </source>
</reference>
<accession>A0AAD3P2G9</accession>
<dbReference type="AlphaFoldDB" id="A0AAD3P2G9"/>
<name>A0AAD3P2G9_NEPGR</name>
<gene>
    <name evidence="1" type="ORF">Nepgr_001254</name>
</gene>
<protein>
    <submittedName>
        <fullName evidence="1">Uncharacterized protein</fullName>
    </submittedName>
</protein>
<proteinExistence type="predicted"/>
<sequence length="94" mass="11035">MKFRGMKVSGVMRSLKRMKVSGVTKSPRKMNVSRVMRSTERIKQIQISERTRFQRGQFPERANAEEEKSWSALKENPRKLLSCCEKLLESFRAI</sequence>
<dbReference type="Proteomes" id="UP001279734">
    <property type="component" value="Unassembled WGS sequence"/>
</dbReference>
<organism evidence="1 2">
    <name type="scientific">Nepenthes gracilis</name>
    <name type="common">Slender pitcher plant</name>
    <dbReference type="NCBI Taxonomy" id="150966"/>
    <lineage>
        <taxon>Eukaryota</taxon>
        <taxon>Viridiplantae</taxon>
        <taxon>Streptophyta</taxon>
        <taxon>Embryophyta</taxon>
        <taxon>Tracheophyta</taxon>
        <taxon>Spermatophyta</taxon>
        <taxon>Magnoliopsida</taxon>
        <taxon>eudicotyledons</taxon>
        <taxon>Gunneridae</taxon>
        <taxon>Pentapetalae</taxon>
        <taxon>Caryophyllales</taxon>
        <taxon>Nepenthaceae</taxon>
        <taxon>Nepenthes</taxon>
    </lineage>
</organism>